<dbReference type="AlphaFoldDB" id="A7I8J0"/>
<keyword evidence="2" id="KW-1185">Reference proteome</keyword>
<dbReference type="HOGENOM" id="CLU_2103478_0_0_2"/>
<name>A7I8J0_METB6</name>
<gene>
    <name evidence="1" type="ordered locus">Mboo_1534</name>
</gene>
<reference evidence="2" key="1">
    <citation type="journal article" date="2015" name="Microbiology">
        <title>Genome of Methanoregula boonei 6A8 reveals adaptations to oligotrophic peatland environments.</title>
        <authorList>
            <person name="Braeuer S."/>
            <person name="Cadillo-Quiroz H."/>
            <person name="Kyrpides N."/>
            <person name="Woyke T."/>
            <person name="Goodwin L."/>
            <person name="Detter C."/>
            <person name="Podell S."/>
            <person name="Yavitt J.B."/>
            <person name="Zinder S.H."/>
        </authorList>
    </citation>
    <scope>NUCLEOTIDE SEQUENCE [LARGE SCALE GENOMIC DNA]</scope>
    <source>
        <strain evidence="2">DSM 21154 / JCM 14090 / 6A8</strain>
    </source>
</reference>
<dbReference type="STRING" id="456442.Mboo_1534"/>
<dbReference type="KEGG" id="mbn:Mboo_1534"/>
<sequence length="115" mass="12940">MEEKTQELLKKFEQDYEVYVSATDKQTYWIIYARIPKGKAQGVHNLHTARKYISGPNQEGNVLILPDPDNSDAYLAESWGTMETIDDFIKKSLPHILADKEASDQNEGTCGASCS</sequence>
<protein>
    <submittedName>
        <fullName evidence="1">Uncharacterized protein</fullName>
    </submittedName>
</protein>
<dbReference type="OrthoDB" id="378759at2157"/>
<dbReference type="EMBL" id="CP000780">
    <property type="protein sequence ID" value="ABS56051.1"/>
    <property type="molecule type" value="Genomic_DNA"/>
</dbReference>
<proteinExistence type="predicted"/>
<dbReference type="eggNOG" id="arCOG12699">
    <property type="taxonomic scope" value="Archaea"/>
</dbReference>
<organism evidence="1 2">
    <name type="scientific">Methanoregula boonei (strain DSM 21154 / JCM 14090 / 6A8)</name>
    <dbReference type="NCBI Taxonomy" id="456442"/>
    <lineage>
        <taxon>Archaea</taxon>
        <taxon>Methanobacteriati</taxon>
        <taxon>Methanobacteriota</taxon>
        <taxon>Stenosarchaea group</taxon>
        <taxon>Methanomicrobia</taxon>
        <taxon>Methanomicrobiales</taxon>
        <taxon>Methanoregulaceae</taxon>
        <taxon>Methanoregula</taxon>
    </lineage>
</organism>
<evidence type="ECO:0000313" key="2">
    <source>
        <dbReference type="Proteomes" id="UP000002408"/>
    </source>
</evidence>
<dbReference type="Proteomes" id="UP000002408">
    <property type="component" value="Chromosome"/>
</dbReference>
<dbReference type="GeneID" id="5411936"/>
<dbReference type="RefSeq" id="WP_012107091.1">
    <property type="nucleotide sequence ID" value="NC_009712.1"/>
</dbReference>
<evidence type="ECO:0000313" key="1">
    <source>
        <dbReference type="EMBL" id="ABS56051.1"/>
    </source>
</evidence>
<accession>A7I8J0</accession>